<dbReference type="Proteomes" id="UP000184432">
    <property type="component" value="Unassembled WGS sequence"/>
</dbReference>
<dbReference type="InterPro" id="IPR011006">
    <property type="entry name" value="CheY-like_superfamily"/>
</dbReference>
<dbReference type="InterPro" id="IPR046947">
    <property type="entry name" value="LytR-like"/>
</dbReference>
<dbReference type="PROSITE" id="PS50930">
    <property type="entry name" value="HTH_LYTTR"/>
    <property type="match status" value="1"/>
</dbReference>
<dbReference type="InterPro" id="IPR001789">
    <property type="entry name" value="Sig_transdc_resp-reg_receiver"/>
</dbReference>
<dbReference type="InterPro" id="IPR007492">
    <property type="entry name" value="LytTR_DNA-bd_dom"/>
</dbReference>
<dbReference type="PANTHER" id="PTHR37299">
    <property type="entry name" value="TRANSCRIPTIONAL REGULATOR-RELATED"/>
    <property type="match status" value="1"/>
</dbReference>
<evidence type="ECO:0000256" key="1">
    <source>
        <dbReference type="PROSITE-ProRule" id="PRU00169"/>
    </source>
</evidence>
<dbReference type="PROSITE" id="PS50110">
    <property type="entry name" value="RESPONSE_REGULATORY"/>
    <property type="match status" value="1"/>
</dbReference>
<feature type="modified residue" description="4-aspartylphosphate" evidence="1">
    <location>
        <position position="60"/>
    </location>
</feature>
<dbReference type="Gene3D" id="3.40.50.2300">
    <property type="match status" value="1"/>
</dbReference>
<name>A0A1M6I6U5_9FLAO</name>
<gene>
    <name evidence="4" type="ORF">SAMN04488508_107152</name>
</gene>
<dbReference type="SMART" id="SM00448">
    <property type="entry name" value="REC"/>
    <property type="match status" value="1"/>
</dbReference>
<proteinExistence type="predicted"/>
<evidence type="ECO:0000313" key="4">
    <source>
        <dbReference type="EMBL" id="SHJ30140.1"/>
    </source>
</evidence>
<dbReference type="EMBL" id="FQYP01000007">
    <property type="protein sequence ID" value="SHJ30140.1"/>
    <property type="molecule type" value="Genomic_DNA"/>
</dbReference>
<protein>
    <submittedName>
        <fullName evidence="4">Two component transcriptional regulator, LytTR family</fullName>
    </submittedName>
</protein>
<evidence type="ECO:0000259" key="2">
    <source>
        <dbReference type="PROSITE" id="PS50110"/>
    </source>
</evidence>
<dbReference type="GO" id="GO:0003677">
    <property type="term" value="F:DNA binding"/>
    <property type="evidence" value="ECO:0007669"/>
    <property type="project" value="InterPro"/>
</dbReference>
<keyword evidence="1" id="KW-0597">Phosphoprotein</keyword>
<dbReference type="SMART" id="SM00850">
    <property type="entry name" value="LytTR"/>
    <property type="match status" value="1"/>
</dbReference>
<sequence>MNKLDVLEAIIIEDDSCQVELLKQVIRRNCPNVAVKTVAKCKKGALKILKQGKFDIIFLDVNLGGDCAFELFEHFPEHLKEKELIVISSEKDYALEAFSYAATDYILKPIIAEDVIKAVEKAQSNLELKRSYTRKDEKPVAADPLKIIAISCLNEVKIIKVDEILYLKSDGNYTVFHTSNGEMILSSKNLGSYENLLQHNNFFRTHHSYLVNMNFVSNVQKKDGVYLEIVDQQFLPVSKRRIDSFYQYLRIK</sequence>
<dbReference type="PANTHER" id="PTHR37299:SF1">
    <property type="entry name" value="STAGE 0 SPORULATION PROTEIN A HOMOLOG"/>
    <property type="match status" value="1"/>
</dbReference>
<dbReference type="AlphaFoldDB" id="A0A1M6I6U5"/>
<reference evidence="5" key="1">
    <citation type="submission" date="2016-11" db="EMBL/GenBank/DDBJ databases">
        <authorList>
            <person name="Varghese N."/>
            <person name="Submissions S."/>
        </authorList>
    </citation>
    <scope>NUCLEOTIDE SEQUENCE [LARGE SCALE GENOMIC DNA]</scope>
    <source>
        <strain evidence="5">DSM 22623</strain>
    </source>
</reference>
<dbReference type="Pfam" id="PF00072">
    <property type="entry name" value="Response_reg"/>
    <property type="match status" value="1"/>
</dbReference>
<accession>A0A1M6I6U5</accession>
<dbReference type="RefSeq" id="WP_073318071.1">
    <property type="nucleotide sequence ID" value="NZ_FQYP01000007.1"/>
</dbReference>
<dbReference type="Gene3D" id="2.40.50.1020">
    <property type="entry name" value="LytTr DNA-binding domain"/>
    <property type="match status" value="1"/>
</dbReference>
<organism evidence="4 5">
    <name type="scientific">Aquimarina spongiae</name>
    <dbReference type="NCBI Taxonomy" id="570521"/>
    <lineage>
        <taxon>Bacteria</taxon>
        <taxon>Pseudomonadati</taxon>
        <taxon>Bacteroidota</taxon>
        <taxon>Flavobacteriia</taxon>
        <taxon>Flavobacteriales</taxon>
        <taxon>Flavobacteriaceae</taxon>
        <taxon>Aquimarina</taxon>
    </lineage>
</organism>
<feature type="domain" description="HTH LytTR-type" evidence="3">
    <location>
        <begin position="148"/>
        <end position="251"/>
    </location>
</feature>
<keyword evidence="5" id="KW-1185">Reference proteome</keyword>
<dbReference type="STRING" id="570521.SAMN04488508_107152"/>
<dbReference type="GO" id="GO:0000156">
    <property type="term" value="F:phosphorelay response regulator activity"/>
    <property type="evidence" value="ECO:0007669"/>
    <property type="project" value="InterPro"/>
</dbReference>
<evidence type="ECO:0000313" key="5">
    <source>
        <dbReference type="Proteomes" id="UP000184432"/>
    </source>
</evidence>
<feature type="domain" description="Response regulatory" evidence="2">
    <location>
        <begin position="8"/>
        <end position="123"/>
    </location>
</feature>
<evidence type="ECO:0000259" key="3">
    <source>
        <dbReference type="PROSITE" id="PS50930"/>
    </source>
</evidence>
<dbReference type="SUPFAM" id="SSF52172">
    <property type="entry name" value="CheY-like"/>
    <property type="match status" value="1"/>
</dbReference>
<dbReference type="OrthoDB" id="2168082at2"/>
<dbReference type="Pfam" id="PF04397">
    <property type="entry name" value="LytTR"/>
    <property type="match status" value="1"/>
</dbReference>